<evidence type="ECO:0000313" key="1">
    <source>
        <dbReference type="EMBL" id="UZF15512.1"/>
    </source>
</evidence>
<accession>A0ABY6NE70</accession>
<organism evidence="1">
    <name type="scientific">Ralstonia solanacearum</name>
    <name type="common">Pseudomonas solanacearum</name>
    <dbReference type="NCBI Taxonomy" id="305"/>
    <lineage>
        <taxon>Bacteria</taxon>
        <taxon>Pseudomonadati</taxon>
        <taxon>Pseudomonadota</taxon>
        <taxon>Betaproteobacteria</taxon>
        <taxon>Burkholderiales</taxon>
        <taxon>Burkholderiaceae</taxon>
        <taxon>Ralstonia</taxon>
        <taxon>Ralstonia solanacearum species complex</taxon>
    </lineage>
</organism>
<dbReference type="EMBL" id="CP085043">
    <property type="protein sequence ID" value="UZF15512.1"/>
    <property type="molecule type" value="Genomic_DNA"/>
</dbReference>
<name>A0ABY6NE70_RALSL</name>
<reference evidence="1" key="1">
    <citation type="submission" date="2021-10" db="EMBL/GenBank/DDBJ databases">
        <title>Complete genome sequences of five Ralstonia solancearum strains isolated from sunflower.</title>
        <authorList>
            <person name="She X."/>
            <person name="He Z."/>
        </authorList>
    </citation>
    <scope>NUCLEOTIDE SEQUENCE</scope>
    <source>
        <strain evidence="1">RS638</strain>
    </source>
</reference>
<sequence>MRRFGPSLYFASDKVIFDAINQRAVNVELLRELLQERGVFVSAKTSKEELAKYFSRLIVDYFDHKTIAGKLGRVAKKERFTAFDIDSEVDKGQIIDAIKEIKKGLDERGESLKIDVTESGSIVLEIEYEHIDYTKAELRQVQPRDAIIEFTKGSSGKYSVRNTHNNYTDSVVTGICEALGAAVGKPIERTAVNLQSHPEPSKRTAFFEAIIKGIDGYELITVTEAFCFKPPKGKVFQEDEDDDDKELEDSPLVERVGLRGRAVTKSLLIDGLYKTGYYIVKVVWQVKSKSSADSDVFELEAQFSEPINCTGFSYQTKRVLIFEDGKITDKTRHLKAAEEAALAQLIERAAKSAYQTASGG</sequence>
<gene>
    <name evidence="1" type="ORF">LH706_03390</name>
</gene>
<protein>
    <submittedName>
        <fullName evidence="1">Uncharacterized protein</fullName>
    </submittedName>
</protein>
<proteinExistence type="predicted"/>